<accession>A0AAW0XPI6</accession>
<comment type="caution">
    <text evidence="12">The sequence shown here is derived from an EMBL/GenBank/DDBJ whole genome shotgun (WGS) entry which is preliminary data.</text>
</comment>
<feature type="transmembrane region" description="Helical" evidence="11">
    <location>
        <begin position="20"/>
        <end position="40"/>
    </location>
</feature>
<keyword evidence="6 11" id="KW-1133">Transmembrane helix</keyword>
<dbReference type="Gene3D" id="1.50.40.10">
    <property type="entry name" value="Mitochondrial carrier domain"/>
    <property type="match status" value="1"/>
</dbReference>
<evidence type="ECO:0000313" key="12">
    <source>
        <dbReference type="EMBL" id="KAK8746490.1"/>
    </source>
</evidence>
<keyword evidence="5" id="KW-0677">Repeat</keyword>
<dbReference type="PANTHER" id="PTHR45624">
    <property type="entry name" value="MITOCHONDRIAL BASIC AMINO ACIDS TRANSPORTER-RELATED"/>
    <property type="match status" value="1"/>
</dbReference>
<comment type="subcellular location">
    <subcellularLocation>
        <location evidence="1">Mitochondrion membrane</location>
        <topology evidence="1">Multi-pass membrane protein</topology>
    </subcellularLocation>
</comment>
<evidence type="ECO:0000256" key="2">
    <source>
        <dbReference type="ARBA" id="ARBA00006375"/>
    </source>
</evidence>
<evidence type="ECO:0000256" key="6">
    <source>
        <dbReference type="ARBA" id="ARBA00022989"/>
    </source>
</evidence>
<dbReference type="InterPro" id="IPR018108">
    <property type="entry name" value="MCP_transmembrane"/>
</dbReference>
<evidence type="ECO:0000256" key="4">
    <source>
        <dbReference type="ARBA" id="ARBA00022692"/>
    </source>
</evidence>
<evidence type="ECO:0000256" key="5">
    <source>
        <dbReference type="ARBA" id="ARBA00022737"/>
    </source>
</evidence>
<dbReference type="Proteomes" id="UP001445076">
    <property type="component" value="Unassembled WGS sequence"/>
</dbReference>
<reference evidence="12 13" key="1">
    <citation type="journal article" date="2024" name="BMC Genomics">
        <title>Genome assembly of redclaw crayfish (Cherax quadricarinatus) provides insights into its immune adaptation and hypoxia tolerance.</title>
        <authorList>
            <person name="Liu Z."/>
            <person name="Zheng J."/>
            <person name="Li H."/>
            <person name="Fang K."/>
            <person name="Wang S."/>
            <person name="He J."/>
            <person name="Zhou D."/>
            <person name="Weng S."/>
            <person name="Chi M."/>
            <person name="Gu Z."/>
            <person name="He J."/>
            <person name="Li F."/>
            <person name="Wang M."/>
        </authorList>
    </citation>
    <scope>NUCLEOTIDE SEQUENCE [LARGE SCALE GENOMIC DNA]</scope>
    <source>
        <strain evidence="12">ZL_2023a</strain>
    </source>
</reference>
<comment type="similarity">
    <text evidence="2 10">Belongs to the mitochondrial carrier (TC 2.A.29) family.</text>
</comment>
<dbReference type="InterPro" id="IPR050567">
    <property type="entry name" value="Mitochondrial_Carrier"/>
</dbReference>
<keyword evidence="4 9" id="KW-0812">Transmembrane</keyword>
<keyword evidence="13" id="KW-1185">Reference proteome</keyword>
<feature type="non-terminal residue" evidence="12">
    <location>
        <position position="101"/>
    </location>
</feature>
<feature type="non-terminal residue" evidence="12">
    <location>
        <position position="1"/>
    </location>
</feature>
<evidence type="ECO:0000256" key="3">
    <source>
        <dbReference type="ARBA" id="ARBA00022448"/>
    </source>
</evidence>
<sequence length="101" mass="10845">GNSIRWLSEGKQKPSVSDVLIAGSAGGVAQLVVACPVDLIKIKMQMQTGSSRHDLGNSFETKYRGPVLCLQDIYKKGGVAGCYTGFNSMFLRTTILDSNFA</sequence>
<name>A0AAW0XPI6_CHEQU</name>
<evidence type="ECO:0000256" key="9">
    <source>
        <dbReference type="PROSITE-ProRule" id="PRU00282"/>
    </source>
</evidence>
<dbReference type="GO" id="GO:0031966">
    <property type="term" value="C:mitochondrial membrane"/>
    <property type="evidence" value="ECO:0007669"/>
    <property type="project" value="UniProtKB-SubCell"/>
</dbReference>
<dbReference type="PANTHER" id="PTHR45624:SF10">
    <property type="entry name" value="SLC (SOLUTE CARRIER) HOMOLOG"/>
    <property type="match status" value="1"/>
</dbReference>
<evidence type="ECO:0000256" key="8">
    <source>
        <dbReference type="ARBA" id="ARBA00023136"/>
    </source>
</evidence>
<dbReference type="InterPro" id="IPR023395">
    <property type="entry name" value="MCP_dom_sf"/>
</dbReference>
<evidence type="ECO:0000256" key="7">
    <source>
        <dbReference type="ARBA" id="ARBA00023128"/>
    </source>
</evidence>
<keyword evidence="8 9" id="KW-0472">Membrane</keyword>
<evidence type="ECO:0000256" key="10">
    <source>
        <dbReference type="RuleBase" id="RU000488"/>
    </source>
</evidence>
<dbReference type="AlphaFoldDB" id="A0AAW0XPI6"/>
<dbReference type="EMBL" id="JARKIK010000017">
    <property type="protein sequence ID" value="KAK8746490.1"/>
    <property type="molecule type" value="Genomic_DNA"/>
</dbReference>
<evidence type="ECO:0000313" key="13">
    <source>
        <dbReference type="Proteomes" id="UP001445076"/>
    </source>
</evidence>
<evidence type="ECO:0000256" key="1">
    <source>
        <dbReference type="ARBA" id="ARBA00004225"/>
    </source>
</evidence>
<keyword evidence="3 10" id="KW-0813">Transport</keyword>
<evidence type="ECO:0000256" key="11">
    <source>
        <dbReference type="SAM" id="Phobius"/>
    </source>
</evidence>
<dbReference type="Pfam" id="PF00153">
    <property type="entry name" value="Mito_carr"/>
    <property type="match status" value="1"/>
</dbReference>
<keyword evidence="7" id="KW-0496">Mitochondrion</keyword>
<organism evidence="12 13">
    <name type="scientific">Cherax quadricarinatus</name>
    <name type="common">Australian red claw crayfish</name>
    <dbReference type="NCBI Taxonomy" id="27406"/>
    <lineage>
        <taxon>Eukaryota</taxon>
        <taxon>Metazoa</taxon>
        <taxon>Ecdysozoa</taxon>
        <taxon>Arthropoda</taxon>
        <taxon>Crustacea</taxon>
        <taxon>Multicrustacea</taxon>
        <taxon>Malacostraca</taxon>
        <taxon>Eumalacostraca</taxon>
        <taxon>Eucarida</taxon>
        <taxon>Decapoda</taxon>
        <taxon>Pleocyemata</taxon>
        <taxon>Astacidea</taxon>
        <taxon>Parastacoidea</taxon>
        <taxon>Parastacidae</taxon>
        <taxon>Cherax</taxon>
    </lineage>
</organism>
<gene>
    <name evidence="12" type="ORF">OTU49_017041</name>
</gene>
<dbReference type="GO" id="GO:0022857">
    <property type="term" value="F:transmembrane transporter activity"/>
    <property type="evidence" value="ECO:0007669"/>
    <property type="project" value="TreeGrafter"/>
</dbReference>
<dbReference type="PROSITE" id="PS50920">
    <property type="entry name" value="SOLCAR"/>
    <property type="match status" value="1"/>
</dbReference>
<dbReference type="SUPFAM" id="SSF103506">
    <property type="entry name" value="Mitochondrial carrier"/>
    <property type="match status" value="1"/>
</dbReference>
<protein>
    <submittedName>
        <fullName evidence="12">Uncharacterized protein</fullName>
    </submittedName>
</protein>
<proteinExistence type="inferred from homology"/>
<feature type="repeat" description="Solcar" evidence="9">
    <location>
        <begin position="17"/>
        <end position="101"/>
    </location>
</feature>